<dbReference type="InterPro" id="IPR050922">
    <property type="entry name" value="LytR/CpsA/Psr_CW_biosynth"/>
</dbReference>
<dbReference type="InterPro" id="IPR004474">
    <property type="entry name" value="LytR_CpsA_psr"/>
</dbReference>
<keyword evidence="1" id="KW-0812">Transmembrane</keyword>
<feature type="transmembrane region" description="Helical" evidence="1">
    <location>
        <begin position="31"/>
        <end position="50"/>
    </location>
</feature>
<gene>
    <name evidence="3" type="ORF">UFOPK4057_00641</name>
</gene>
<reference evidence="3" key="1">
    <citation type="submission" date="2020-05" db="EMBL/GenBank/DDBJ databases">
        <authorList>
            <person name="Chiriac C."/>
            <person name="Salcher M."/>
            <person name="Ghai R."/>
            <person name="Kavagutti S V."/>
        </authorList>
    </citation>
    <scope>NUCLEOTIDE SEQUENCE</scope>
</reference>
<sequence length="352" mass="37777">MWCISDLPPTDYRGHVLNDSKLSRAASAPRWMILVSVTLVMTLAGALGIVRAANSQLDTVGRVPAATAALSPASDGVENYLLVGSDSRASADPTDSDYATMGSETANPGMRSDTLILVRYDTATKAVAMMSIPRDLRVRIGETDSFGKINSAYQKGPDILIRTVQRALNVPVHHYVEINFSGFKQIVDSIGGVHICVTHPARDKATGFYIGRRNACKLQSGAQALAYARSRHYEQKIDGVWRLEGTGDIGRGNRQRAFVSMLAKDVAKYLVRHPLQTHVVLDAFSAAIVVDEGLDLLDLGQKLRPMGDGTAKSYALPVDSDMSTGSFVFRLANSAPALLAFFAGLGPAPAAE</sequence>
<feature type="domain" description="Cell envelope-related transcriptional attenuator" evidence="2">
    <location>
        <begin position="111"/>
        <end position="267"/>
    </location>
</feature>
<proteinExistence type="predicted"/>
<evidence type="ECO:0000313" key="3">
    <source>
        <dbReference type="EMBL" id="CAB5006335.1"/>
    </source>
</evidence>
<accession>A0A6J7PP84</accession>
<keyword evidence="1" id="KW-0472">Membrane</keyword>
<dbReference type="Gene3D" id="3.40.630.190">
    <property type="entry name" value="LCP protein"/>
    <property type="match status" value="1"/>
</dbReference>
<evidence type="ECO:0000256" key="1">
    <source>
        <dbReference type="SAM" id="Phobius"/>
    </source>
</evidence>
<evidence type="ECO:0000259" key="2">
    <source>
        <dbReference type="Pfam" id="PF03816"/>
    </source>
</evidence>
<protein>
    <submittedName>
        <fullName evidence="3">Unannotated protein</fullName>
    </submittedName>
</protein>
<name>A0A6J7PP84_9ZZZZ</name>
<dbReference type="PANTHER" id="PTHR33392:SF6">
    <property type="entry name" value="POLYISOPRENYL-TEICHOIC ACID--PEPTIDOGLYCAN TEICHOIC ACID TRANSFERASE TAGU"/>
    <property type="match status" value="1"/>
</dbReference>
<organism evidence="3">
    <name type="scientific">freshwater metagenome</name>
    <dbReference type="NCBI Taxonomy" id="449393"/>
    <lineage>
        <taxon>unclassified sequences</taxon>
        <taxon>metagenomes</taxon>
        <taxon>ecological metagenomes</taxon>
    </lineage>
</organism>
<keyword evidence="1" id="KW-1133">Transmembrane helix</keyword>
<dbReference type="NCBIfam" id="TIGR00350">
    <property type="entry name" value="lytR_cpsA_psr"/>
    <property type="match status" value="1"/>
</dbReference>
<dbReference type="Pfam" id="PF03816">
    <property type="entry name" value="LytR_cpsA_psr"/>
    <property type="match status" value="1"/>
</dbReference>
<dbReference type="EMBL" id="CAFBPC010000126">
    <property type="protein sequence ID" value="CAB5006335.1"/>
    <property type="molecule type" value="Genomic_DNA"/>
</dbReference>
<dbReference type="AlphaFoldDB" id="A0A6J7PP84"/>
<dbReference type="PANTHER" id="PTHR33392">
    <property type="entry name" value="POLYISOPRENYL-TEICHOIC ACID--PEPTIDOGLYCAN TEICHOIC ACID TRANSFERASE TAGU"/>
    <property type="match status" value="1"/>
</dbReference>